<reference evidence="2 3" key="1">
    <citation type="submission" date="2023-05" db="EMBL/GenBank/DDBJ databases">
        <title>B98-5 Cell Line De Novo Hybrid Assembly: An Optical Mapping Approach.</title>
        <authorList>
            <person name="Kananen K."/>
            <person name="Auerbach J.A."/>
            <person name="Kautto E."/>
            <person name="Blachly J.S."/>
        </authorList>
    </citation>
    <scope>NUCLEOTIDE SEQUENCE [LARGE SCALE GENOMIC DNA]</scope>
    <source>
        <strain evidence="2">B95-8</strain>
        <tissue evidence="2">Cell line</tissue>
    </source>
</reference>
<accession>A0ABQ9VV51</accession>
<gene>
    <name evidence="2" type="ORF">P7K49_007282</name>
</gene>
<keyword evidence="1" id="KW-0732">Signal</keyword>
<evidence type="ECO:0000313" key="2">
    <source>
        <dbReference type="EMBL" id="KAK2113016.1"/>
    </source>
</evidence>
<sequence>MTWYWSVGVLWPSASHGLALALRHDPPVPSSASTELIVVEDVRVELHLRNDLGDFFLNTSAVDDIKTAYQETRAITIRDPPMPSSAPTELILVEDMRVSLEEVTI</sequence>
<feature type="signal peptide" evidence="1">
    <location>
        <begin position="1"/>
        <end position="21"/>
    </location>
</feature>
<evidence type="ECO:0000313" key="3">
    <source>
        <dbReference type="Proteomes" id="UP001266305"/>
    </source>
</evidence>
<protein>
    <submittedName>
        <fullName evidence="2">Uncharacterized protein</fullName>
    </submittedName>
</protein>
<proteinExistence type="predicted"/>
<comment type="caution">
    <text evidence="2">The sequence shown here is derived from an EMBL/GenBank/DDBJ whole genome shotgun (WGS) entry which is preliminary data.</text>
</comment>
<dbReference type="Proteomes" id="UP001266305">
    <property type="component" value="Unassembled WGS sequence"/>
</dbReference>
<evidence type="ECO:0000256" key="1">
    <source>
        <dbReference type="SAM" id="SignalP"/>
    </source>
</evidence>
<feature type="chain" id="PRO_5046739789" evidence="1">
    <location>
        <begin position="22"/>
        <end position="105"/>
    </location>
</feature>
<dbReference type="EMBL" id="JASSZA010000004">
    <property type="protein sequence ID" value="KAK2113016.1"/>
    <property type="molecule type" value="Genomic_DNA"/>
</dbReference>
<name>A0ABQ9VV51_SAGOE</name>
<keyword evidence="3" id="KW-1185">Reference proteome</keyword>
<organism evidence="2 3">
    <name type="scientific">Saguinus oedipus</name>
    <name type="common">Cotton-top tamarin</name>
    <name type="synonym">Oedipomidas oedipus</name>
    <dbReference type="NCBI Taxonomy" id="9490"/>
    <lineage>
        <taxon>Eukaryota</taxon>
        <taxon>Metazoa</taxon>
        <taxon>Chordata</taxon>
        <taxon>Craniata</taxon>
        <taxon>Vertebrata</taxon>
        <taxon>Euteleostomi</taxon>
        <taxon>Mammalia</taxon>
        <taxon>Eutheria</taxon>
        <taxon>Euarchontoglires</taxon>
        <taxon>Primates</taxon>
        <taxon>Haplorrhini</taxon>
        <taxon>Platyrrhini</taxon>
        <taxon>Cebidae</taxon>
        <taxon>Callitrichinae</taxon>
        <taxon>Saguinus</taxon>
    </lineage>
</organism>